<dbReference type="InterPro" id="IPR020003">
    <property type="entry name" value="ATPase_a/bsu_AS"/>
</dbReference>
<dbReference type="HOGENOM" id="CLU_008162_3_1_9"/>
<comment type="function">
    <text evidence="12 13">Produces ATP from ADP in the presence of a proton gradient across the membrane. The V-type alpha chain is a catalytic subunit.</text>
</comment>
<dbReference type="FunFam" id="2.40.30.20:FF:000002">
    <property type="entry name" value="V-type proton ATPase catalytic subunit A"/>
    <property type="match status" value="1"/>
</dbReference>
<dbReference type="OrthoDB" id="9803053at2"/>
<dbReference type="GO" id="GO:0042777">
    <property type="term" value="P:proton motive force-driven plasma membrane ATP synthesis"/>
    <property type="evidence" value="ECO:0007669"/>
    <property type="project" value="UniProtKB-UniRule"/>
</dbReference>
<organism evidence="15 16">
    <name type="scientific">[Clostridium] hylemonae DSM 15053</name>
    <dbReference type="NCBI Taxonomy" id="553973"/>
    <lineage>
        <taxon>Bacteria</taxon>
        <taxon>Bacillati</taxon>
        <taxon>Bacillota</taxon>
        <taxon>Clostridia</taxon>
        <taxon>Lachnospirales</taxon>
        <taxon>Lachnospiraceae</taxon>
    </lineage>
</organism>
<dbReference type="InterPro" id="IPR036121">
    <property type="entry name" value="ATPase_F1/V1/A1_a/bsu_N_sf"/>
</dbReference>
<dbReference type="GO" id="GO:0045259">
    <property type="term" value="C:proton-transporting ATP synthase complex"/>
    <property type="evidence" value="ECO:0007669"/>
    <property type="project" value="UniProtKB-ARBA"/>
</dbReference>
<comment type="catalytic activity">
    <reaction evidence="13">
        <text>ATP + H2O + 4 H(+)(in) = ADP + phosphate + 5 H(+)(out)</text>
        <dbReference type="Rhea" id="RHEA:57720"/>
        <dbReference type="ChEBI" id="CHEBI:15377"/>
        <dbReference type="ChEBI" id="CHEBI:15378"/>
        <dbReference type="ChEBI" id="CHEBI:30616"/>
        <dbReference type="ChEBI" id="CHEBI:43474"/>
        <dbReference type="ChEBI" id="CHEBI:456216"/>
        <dbReference type="EC" id="7.1.2.2"/>
    </reaction>
</comment>
<dbReference type="HAMAP" id="MF_00309">
    <property type="entry name" value="ATP_synth_A_arch"/>
    <property type="match status" value="1"/>
</dbReference>
<keyword evidence="16" id="KW-1185">Reference proteome</keyword>
<evidence type="ECO:0000256" key="10">
    <source>
        <dbReference type="ARBA" id="ARBA00023310"/>
    </source>
</evidence>
<dbReference type="AlphaFoldDB" id="C0C1F4"/>
<reference evidence="15" key="2">
    <citation type="submission" date="2013-06" db="EMBL/GenBank/DDBJ databases">
        <title>Draft genome sequence of Clostridium hylemonae (DSM 15053).</title>
        <authorList>
            <person name="Sudarsanam P."/>
            <person name="Ley R."/>
            <person name="Guruge J."/>
            <person name="Turnbaugh P.J."/>
            <person name="Mahowald M."/>
            <person name="Liep D."/>
            <person name="Gordon J."/>
        </authorList>
    </citation>
    <scope>NUCLEOTIDE SEQUENCE</scope>
    <source>
        <strain evidence="15">DSM 15053</strain>
    </source>
</reference>
<evidence type="ECO:0000256" key="12">
    <source>
        <dbReference type="ARBA" id="ARBA00054855"/>
    </source>
</evidence>
<dbReference type="EC" id="7.1.2.2" evidence="2 13"/>
<dbReference type="InterPro" id="IPR024034">
    <property type="entry name" value="ATPase_F1/V1_b/a_C"/>
</dbReference>
<dbReference type="Gene3D" id="2.40.30.20">
    <property type="match status" value="1"/>
</dbReference>
<dbReference type="Pfam" id="PF16886">
    <property type="entry name" value="ATP-synt_ab_Xtn"/>
    <property type="match status" value="1"/>
</dbReference>
<dbReference type="STRING" id="553973.CLOHYLEM_05973"/>
<dbReference type="PANTHER" id="PTHR43607">
    <property type="entry name" value="V-TYPE PROTON ATPASE CATALYTIC SUBUNIT A"/>
    <property type="match status" value="1"/>
</dbReference>
<dbReference type="InterPro" id="IPR003593">
    <property type="entry name" value="AAA+_ATPase"/>
</dbReference>
<evidence type="ECO:0000256" key="3">
    <source>
        <dbReference type="ARBA" id="ARBA00018003"/>
    </source>
</evidence>
<keyword evidence="10 13" id="KW-0066">ATP synthesis</keyword>
<dbReference type="CDD" id="cd01134">
    <property type="entry name" value="V_A-ATPase_A"/>
    <property type="match status" value="1"/>
</dbReference>
<keyword evidence="4 13" id="KW-0813">Transport</keyword>
<dbReference type="RefSeq" id="WP_006443321.1">
    <property type="nucleotide sequence ID" value="NZ_CP036524.1"/>
</dbReference>
<keyword evidence="5 13" id="KW-0547">Nucleotide-binding</keyword>
<evidence type="ECO:0000256" key="9">
    <source>
        <dbReference type="ARBA" id="ARBA00023065"/>
    </source>
</evidence>
<dbReference type="Pfam" id="PF00006">
    <property type="entry name" value="ATP-synt_ab"/>
    <property type="match status" value="1"/>
</dbReference>
<evidence type="ECO:0000256" key="2">
    <source>
        <dbReference type="ARBA" id="ARBA00012473"/>
    </source>
</evidence>
<dbReference type="CDD" id="cd18119">
    <property type="entry name" value="ATP-synt_V_A-type_alpha_N"/>
    <property type="match status" value="1"/>
</dbReference>
<feature type="binding site" evidence="13">
    <location>
        <begin position="231"/>
        <end position="238"/>
    </location>
    <ligand>
        <name>ATP</name>
        <dbReference type="ChEBI" id="CHEBI:30616"/>
    </ligand>
</feature>
<evidence type="ECO:0000256" key="8">
    <source>
        <dbReference type="ARBA" id="ARBA00022967"/>
    </source>
</evidence>
<dbReference type="InterPro" id="IPR055190">
    <property type="entry name" value="ATP-synt_VA_C"/>
</dbReference>
<keyword evidence="8 13" id="KW-1278">Translocase</keyword>
<gene>
    <name evidence="13" type="primary">atpA</name>
    <name evidence="15" type="ORF">CLOHYLEM_05973</name>
</gene>
<dbReference type="Gene3D" id="1.10.1140.10">
    <property type="entry name" value="Bovine Mitochondrial F1-atpase, Atp Synthase Beta Chain, Chain D, domain 3"/>
    <property type="match status" value="1"/>
</dbReference>
<evidence type="ECO:0000256" key="11">
    <source>
        <dbReference type="ARBA" id="ARBA00031719"/>
    </source>
</evidence>
<dbReference type="PANTHER" id="PTHR43607:SF1">
    <property type="entry name" value="H(+)-TRANSPORTING TWO-SECTOR ATPASE"/>
    <property type="match status" value="1"/>
</dbReference>
<dbReference type="CDD" id="cd18111">
    <property type="entry name" value="ATP-synt_V_A-type_alpha_C"/>
    <property type="match status" value="1"/>
</dbReference>
<dbReference type="Gene3D" id="2.40.50.100">
    <property type="match status" value="1"/>
</dbReference>
<dbReference type="eggNOG" id="COG1155">
    <property type="taxonomic scope" value="Bacteria"/>
</dbReference>
<name>C0C1F4_9FIRM</name>
<evidence type="ECO:0000256" key="5">
    <source>
        <dbReference type="ARBA" id="ARBA00022741"/>
    </source>
</evidence>
<evidence type="ECO:0000259" key="14">
    <source>
        <dbReference type="SMART" id="SM00382"/>
    </source>
</evidence>
<evidence type="ECO:0000256" key="7">
    <source>
        <dbReference type="ARBA" id="ARBA00022840"/>
    </source>
</evidence>
<dbReference type="GO" id="GO:0005524">
    <property type="term" value="F:ATP binding"/>
    <property type="evidence" value="ECO:0007669"/>
    <property type="project" value="UniProtKB-UniRule"/>
</dbReference>
<proteinExistence type="inferred from homology"/>
<feature type="domain" description="AAA+ ATPase" evidence="14">
    <location>
        <begin position="223"/>
        <end position="411"/>
    </location>
</feature>
<evidence type="ECO:0000256" key="13">
    <source>
        <dbReference type="HAMAP-Rule" id="MF_00309"/>
    </source>
</evidence>
<evidence type="ECO:0000313" key="16">
    <source>
        <dbReference type="Proteomes" id="UP000004893"/>
    </source>
</evidence>
<dbReference type="SUPFAM" id="SSF50615">
    <property type="entry name" value="N-terminal domain of alpha and beta subunits of F1 ATP synthase"/>
    <property type="match status" value="1"/>
</dbReference>
<dbReference type="PROSITE" id="PS00152">
    <property type="entry name" value="ATPASE_ALPHA_BETA"/>
    <property type="match status" value="1"/>
</dbReference>
<dbReference type="InterPro" id="IPR000194">
    <property type="entry name" value="ATPase_F1/V1/A1_a/bsu_nucl-bd"/>
</dbReference>
<dbReference type="Pfam" id="PF22919">
    <property type="entry name" value="ATP-synt_VA_C"/>
    <property type="match status" value="1"/>
</dbReference>
<reference evidence="15" key="1">
    <citation type="submission" date="2009-02" db="EMBL/GenBank/DDBJ databases">
        <authorList>
            <person name="Fulton L."/>
            <person name="Clifton S."/>
            <person name="Fulton B."/>
            <person name="Xu J."/>
            <person name="Minx P."/>
            <person name="Pepin K.H."/>
            <person name="Johnson M."/>
            <person name="Bhonagiri V."/>
            <person name="Nash W.E."/>
            <person name="Mardis E.R."/>
            <person name="Wilson R.K."/>
        </authorList>
    </citation>
    <scope>NUCLEOTIDE SEQUENCE [LARGE SCALE GENOMIC DNA]</scope>
    <source>
        <strain evidence="15">DSM 15053</strain>
    </source>
</reference>
<evidence type="ECO:0000256" key="1">
    <source>
        <dbReference type="ARBA" id="ARBA00008936"/>
    </source>
</evidence>
<dbReference type="SUPFAM" id="SSF47917">
    <property type="entry name" value="C-terminal domain of alpha and beta subunits of F1 ATP synthase"/>
    <property type="match status" value="1"/>
</dbReference>
<protein>
    <recommendedName>
        <fullName evidence="3 13">V-type ATP synthase alpha chain</fullName>
        <ecNumber evidence="2 13">7.1.2.2</ecNumber>
    </recommendedName>
    <alternativeName>
        <fullName evidence="11 13">V-ATPase subunit A</fullName>
    </alternativeName>
</protein>
<comment type="caution">
    <text evidence="15">The sequence shown here is derived from an EMBL/GenBank/DDBJ whole genome shotgun (WGS) entry which is preliminary data.</text>
</comment>
<dbReference type="InterPro" id="IPR027417">
    <property type="entry name" value="P-loop_NTPase"/>
</dbReference>
<dbReference type="InterPro" id="IPR022878">
    <property type="entry name" value="V-ATPase_asu"/>
</dbReference>
<dbReference type="GO" id="GO:0046961">
    <property type="term" value="F:proton-transporting ATPase activity, rotational mechanism"/>
    <property type="evidence" value="ECO:0007669"/>
    <property type="project" value="InterPro"/>
</dbReference>
<keyword evidence="9 13" id="KW-0406">Ion transport</keyword>
<evidence type="ECO:0000256" key="4">
    <source>
        <dbReference type="ARBA" id="ARBA00022448"/>
    </source>
</evidence>
<sequence length="588" mass="65228">MSTGTIKKVAGPLVIAEGMRDANMFDVVRVSNQRLIGEIIEMHGDEASIQVYEETSGLGPGEPVESMEVPMSVELGPGLIASIYDGIQRPLDDIMKVSGNSLQRGVEVASLKRDKKWEFVPVAKAGDEVEAGDVLGTVQETIVVQQKIMVPYGIKGTVKEIRQGEFTVEETVAVIATEDGDKELTMLQRWPVRKGRPYVKKLPPEKPLVTGQRVVDTFFPIAKGGVAAVPGPFGSGKTVIQHQLAKWAEADIVVYIGCGERGNEMTDVLNEFPELKDPKTGQSLMQRTVLIANTSDMPVAAREASIYTGITIAEYFRDMGYSVALMADSTSRWAEALREMSGRLEEMPGEEGYPAYLGSRLAQFYERAGHVISLGQDKREGALSVIGAVSPPGGDISEPVSQATLRIVKVFWGLDSALAYKRHFPAINWLTSYSLYVDNMADWFNNEVAADWMEDRQKMMSLLQEEAELDEIVKMVGMDALSPTDRLKMEAARSIREDFLHQNSFHDIDTYTSLRKQYLMMKLVLAFYEEASEALSQGASMQILINMGVRERIGRYKYTLDADIETEYEKIVNELHTEIAGAFGKEDF</sequence>
<dbReference type="InterPro" id="IPR031686">
    <property type="entry name" value="ATP-synth_a_Xtn"/>
</dbReference>
<dbReference type="InterPro" id="IPR004100">
    <property type="entry name" value="ATPase_F1/V1/A1_a/bsu_N"/>
</dbReference>
<evidence type="ECO:0000313" key="15">
    <source>
        <dbReference type="EMBL" id="EEG73968.1"/>
    </source>
</evidence>
<dbReference type="FunFam" id="3.40.50.300:FF:000675">
    <property type="entry name" value="V-type ATP synthase alpha chain"/>
    <property type="match status" value="1"/>
</dbReference>
<accession>C0C1F4</accession>
<dbReference type="SMART" id="SM00382">
    <property type="entry name" value="AAA"/>
    <property type="match status" value="1"/>
</dbReference>
<keyword evidence="6 13" id="KW-0375">Hydrogen ion transport</keyword>
<comment type="similarity">
    <text evidence="1 13">Belongs to the ATPase alpha/beta chains family.</text>
</comment>
<dbReference type="InterPro" id="IPR023366">
    <property type="entry name" value="ATP_synth_asu-like_sf"/>
</dbReference>
<dbReference type="NCBIfam" id="NF003220">
    <property type="entry name" value="PRK04192.1"/>
    <property type="match status" value="1"/>
</dbReference>
<dbReference type="EMBL" id="ABYI02000022">
    <property type="protein sequence ID" value="EEG73968.1"/>
    <property type="molecule type" value="Genomic_DNA"/>
</dbReference>
<keyword evidence="7 13" id="KW-0067">ATP-binding</keyword>
<dbReference type="Gene3D" id="3.40.50.300">
    <property type="entry name" value="P-loop containing nucleotide triphosphate hydrolases"/>
    <property type="match status" value="1"/>
</dbReference>
<dbReference type="GO" id="GO:0046933">
    <property type="term" value="F:proton-transporting ATP synthase activity, rotational mechanism"/>
    <property type="evidence" value="ECO:0007669"/>
    <property type="project" value="UniProtKB-UniRule"/>
</dbReference>
<dbReference type="Proteomes" id="UP000004893">
    <property type="component" value="Unassembled WGS sequence"/>
</dbReference>
<dbReference type="SUPFAM" id="SSF52540">
    <property type="entry name" value="P-loop containing nucleoside triphosphate hydrolases"/>
    <property type="match status" value="1"/>
</dbReference>
<dbReference type="FunFam" id="2.40.50.100:FF:000008">
    <property type="entry name" value="V-type proton ATPase catalytic subunit A"/>
    <property type="match status" value="1"/>
</dbReference>
<evidence type="ECO:0000256" key="6">
    <source>
        <dbReference type="ARBA" id="ARBA00022781"/>
    </source>
</evidence>
<dbReference type="Pfam" id="PF02874">
    <property type="entry name" value="ATP-synt_ab_N"/>
    <property type="match status" value="1"/>
</dbReference>